<accession>A0AA36H036</accession>
<name>A0AA36H036_CYLNA</name>
<comment type="caution">
    <text evidence="1">The sequence shown here is derived from an EMBL/GenBank/DDBJ whole genome shotgun (WGS) entry which is preliminary data.</text>
</comment>
<proteinExistence type="predicted"/>
<organism evidence="1 2">
    <name type="scientific">Cylicocyclus nassatus</name>
    <name type="common">Nematode worm</name>
    <dbReference type="NCBI Taxonomy" id="53992"/>
    <lineage>
        <taxon>Eukaryota</taxon>
        <taxon>Metazoa</taxon>
        <taxon>Ecdysozoa</taxon>
        <taxon>Nematoda</taxon>
        <taxon>Chromadorea</taxon>
        <taxon>Rhabditida</taxon>
        <taxon>Rhabditina</taxon>
        <taxon>Rhabditomorpha</taxon>
        <taxon>Strongyloidea</taxon>
        <taxon>Strongylidae</taxon>
        <taxon>Cylicocyclus</taxon>
    </lineage>
</organism>
<protein>
    <submittedName>
        <fullName evidence="1">Uncharacterized protein</fullName>
    </submittedName>
</protein>
<dbReference type="EMBL" id="CATQJL010000305">
    <property type="protein sequence ID" value="CAJ0601570.1"/>
    <property type="molecule type" value="Genomic_DNA"/>
</dbReference>
<sequence>MVVRYRVSWKPDYIKVFRPANLNRQLVYCFLITLLAAPNVAKNCHVGSFPESWQELFEKQFHNFCGLPPNVTLKYHCQQEADAHRYVQMGERADFLGENVYAGLVSYYKKIKNVGIVISQQLMNNWNKKDKLCYKIMYGLKDFGCSFDILYLKRQAIGYMGAAWFFACSFDTLQNVETVFLNRTIKLQK</sequence>
<dbReference type="AlphaFoldDB" id="A0AA36H036"/>
<gene>
    <name evidence="1" type="ORF">CYNAS_LOCUS13553</name>
</gene>
<dbReference type="Proteomes" id="UP001176961">
    <property type="component" value="Unassembled WGS sequence"/>
</dbReference>
<keyword evidence="2" id="KW-1185">Reference proteome</keyword>
<evidence type="ECO:0000313" key="2">
    <source>
        <dbReference type="Proteomes" id="UP001176961"/>
    </source>
</evidence>
<evidence type="ECO:0000313" key="1">
    <source>
        <dbReference type="EMBL" id="CAJ0601570.1"/>
    </source>
</evidence>
<reference evidence="1" key="1">
    <citation type="submission" date="2023-07" db="EMBL/GenBank/DDBJ databases">
        <authorList>
            <consortium name="CYATHOMIX"/>
        </authorList>
    </citation>
    <scope>NUCLEOTIDE SEQUENCE</scope>
    <source>
        <strain evidence="1">N/A</strain>
    </source>
</reference>